<name>A0A820LU22_9BILA</name>
<dbReference type="Proteomes" id="UP000663836">
    <property type="component" value="Unassembled WGS sequence"/>
</dbReference>
<evidence type="ECO:0000313" key="2">
    <source>
        <dbReference type="Proteomes" id="UP000663836"/>
    </source>
</evidence>
<organism evidence="1 2">
    <name type="scientific">Rotaria sordida</name>
    <dbReference type="NCBI Taxonomy" id="392033"/>
    <lineage>
        <taxon>Eukaryota</taxon>
        <taxon>Metazoa</taxon>
        <taxon>Spiralia</taxon>
        <taxon>Gnathifera</taxon>
        <taxon>Rotifera</taxon>
        <taxon>Eurotatoria</taxon>
        <taxon>Bdelloidea</taxon>
        <taxon>Philodinida</taxon>
        <taxon>Philodinidae</taxon>
        <taxon>Rotaria</taxon>
    </lineage>
</organism>
<protein>
    <submittedName>
        <fullName evidence="1">Uncharacterized protein</fullName>
    </submittedName>
</protein>
<gene>
    <name evidence="1" type="ORF">JBS370_LOCUS42265</name>
</gene>
<reference evidence="1" key="1">
    <citation type="submission" date="2021-02" db="EMBL/GenBank/DDBJ databases">
        <authorList>
            <person name="Nowell W R."/>
        </authorList>
    </citation>
    <scope>NUCLEOTIDE SEQUENCE</scope>
</reference>
<sequence>MRCISSVNGWTSVPLSIYRQTVFHIHGDLRKQLHRELARIDEARGGFHLAKMHCHDALKFTNDCVERQLIFNDLERLHGKVDDLKPVLPPNQVAY</sequence>
<evidence type="ECO:0000313" key="1">
    <source>
        <dbReference type="EMBL" id="CAF4362233.1"/>
    </source>
</evidence>
<comment type="caution">
    <text evidence="1">The sequence shown here is derived from an EMBL/GenBank/DDBJ whole genome shotgun (WGS) entry which is preliminary data.</text>
</comment>
<proteinExistence type="predicted"/>
<accession>A0A820LU22</accession>
<dbReference type="AlphaFoldDB" id="A0A820LU22"/>
<dbReference type="EMBL" id="CAJOBD010054504">
    <property type="protein sequence ID" value="CAF4362233.1"/>
    <property type="molecule type" value="Genomic_DNA"/>
</dbReference>
<feature type="non-terminal residue" evidence="1">
    <location>
        <position position="95"/>
    </location>
</feature>